<dbReference type="EMBL" id="CAJOAZ010001303">
    <property type="protein sequence ID" value="CAF3796422.1"/>
    <property type="molecule type" value="Genomic_DNA"/>
</dbReference>
<dbReference type="GO" id="GO:0008168">
    <property type="term" value="F:methyltransferase activity"/>
    <property type="evidence" value="ECO:0007669"/>
    <property type="project" value="UniProtKB-KW"/>
</dbReference>
<evidence type="ECO:0000313" key="4">
    <source>
        <dbReference type="EMBL" id="CAF1048404.1"/>
    </source>
</evidence>
<dbReference type="Gene3D" id="3.40.50.150">
    <property type="entry name" value="Vaccinia Virus protein VP39"/>
    <property type="match status" value="1"/>
</dbReference>
<sequence>MDPNSFSLETHQQAAVFDQIGDQYETVYGRNTEQITAMEWLLQRLPPTSHVLDIGSGTGVPTARMLADAGHDVTGVDISAEMIRIAKQQVPQATFLQADANNLTFDPASFHAITAFFSLLMMRRTNIESTLQRIKTFLQTPGYLVLSMIEGDFDYQEIPFLGQSIHVTAYPREIITRLLKDLSFTILDSRIVTLHQNEERPPETQLFFFCQYQP</sequence>
<dbReference type="SUPFAM" id="SSF53335">
    <property type="entry name" value="S-adenosyl-L-methionine-dependent methyltransferases"/>
    <property type="match status" value="1"/>
</dbReference>
<evidence type="ECO:0000256" key="1">
    <source>
        <dbReference type="ARBA" id="ARBA00022603"/>
    </source>
</evidence>
<dbReference type="PANTHER" id="PTHR43861">
    <property type="entry name" value="TRANS-ACONITATE 2-METHYLTRANSFERASE-RELATED"/>
    <property type="match status" value="1"/>
</dbReference>
<evidence type="ECO:0000313" key="6">
    <source>
        <dbReference type="Proteomes" id="UP000663845"/>
    </source>
</evidence>
<dbReference type="GO" id="GO:0032259">
    <property type="term" value="P:methylation"/>
    <property type="evidence" value="ECO:0007669"/>
    <property type="project" value="UniProtKB-KW"/>
</dbReference>
<keyword evidence="1" id="KW-0489">Methyltransferase</keyword>
<dbReference type="Proteomes" id="UP000663844">
    <property type="component" value="Unassembled WGS sequence"/>
</dbReference>
<proteinExistence type="predicted"/>
<dbReference type="EMBL" id="CAJNOG010000181">
    <property type="protein sequence ID" value="CAF1048404.1"/>
    <property type="molecule type" value="Genomic_DNA"/>
</dbReference>
<accession>A0A814KEI7</accession>
<evidence type="ECO:0000259" key="3">
    <source>
        <dbReference type="Pfam" id="PF13649"/>
    </source>
</evidence>
<dbReference type="AlphaFoldDB" id="A0A814KEI7"/>
<feature type="domain" description="Methyltransferase" evidence="3">
    <location>
        <begin position="51"/>
        <end position="140"/>
    </location>
</feature>
<dbReference type="CDD" id="cd02440">
    <property type="entry name" value="AdoMet_MTases"/>
    <property type="match status" value="1"/>
</dbReference>
<keyword evidence="2" id="KW-0808">Transferase</keyword>
<reference evidence="4" key="1">
    <citation type="submission" date="2021-02" db="EMBL/GenBank/DDBJ databases">
        <authorList>
            <person name="Nowell W R."/>
        </authorList>
    </citation>
    <scope>NUCLEOTIDE SEQUENCE</scope>
</reference>
<dbReference type="Pfam" id="PF13649">
    <property type="entry name" value="Methyltransf_25"/>
    <property type="match status" value="1"/>
</dbReference>
<evidence type="ECO:0000313" key="5">
    <source>
        <dbReference type="EMBL" id="CAF3796422.1"/>
    </source>
</evidence>
<dbReference type="PANTHER" id="PTHR43861:SF1">
    <property type="entry name" value="TRANS-ACONITATE 2-METHYLTRANSFERASE"/>
    <property type="match status" value="1"/>
</dbReference>
<gene>
    <name evidence="4" type="ORF">JYZ213_LOCUS18539</name>
    <name evidence="5" type="ORF">OXD698_LOCUS17990</name>
</gene>
<dbReference type="Proteomes" id="UP000663845">
    <property type="component" value="Unassembled WGS sequence"/>
</dbReference>
<dbReference type="InterPro" id="IPR029063">
    <property type="entry name" value="SAM-dependent_MTases_sf"/>
</dbReference>
<dbReference type="InterPro" id="IPR041698">
    <property type="entry name" value="Methyltransf_25"/>
</dbReference>
<protein>
    <recommendedName>
        <fullName evidence="3">Methyltransferase domain-containing protein</fullName>
    </recommendedName>
</protein>
<name>A0A814KEI7_9BILA</name>
<comment type="caution">
    <text evidence="4">The sequence shown here is derived from an EMBL/GenBank/DDBJ whole genome shotgun (WGS) entry which is preliminary data.</text>
</comment>
<evidence type="ECO:0000256" key="2">
    <source>
        <dbReference type="ARBA" id="ARBA00022679"/>
    </source>
</evidence>
<organism evidence="4 6">
    <name type="scientific">Adineta steineri</name>
    <dbReference type="NCBI Taxonomy" id="433720"/>
    <lineage>
        <taxon>Eukaryota</taxon>
        <taxon>Metazoa</taxon>
        <taxon>Spiralia</taxon>
        <taxon>Gnathifera</taxon>
        <taxon>Rotifera</taxon>
        <taxon>Eurotatoria</taxon>
        <taxon>Bdelloidea</taxon>
        <taxon>Adinetida</taxon>
        <taxon>Adinetidae</taxon>
        <taxon>Adineta</taxon>
    </lineage>
</organism>